<reference key="1">
    <citation type="submission" date="2010-11" db="EMBL/GenBank/DDBJ databases">
        <title>The complete genome of Leadbetterella byssophila DSM 17132.</title>
        <authorList>
            <consortium name="US DOE Joint Genome Institute (JGI-PGF)"/>
            <person name="Lucas S."/>
            <person name="Copeland A."/>
            <person name="Lapidus A."/>
            <person name="Glavina del Rio T."/>
            <person name="Dalin E."/>
            <person name="Tice H."/>
            <person name="Bruce D."/>
            <person name="Goodwin L."/>
            <person name="Pitluck S."/>
            <person name="Kyrpides N."/>
            <person name="Mavromatis K."/>
            <person name="Ivanova N."/>
            <person name="Teshima H."/>
            <person name="Brettin T."/>
            <person name="Detter J.C."/>
            <person name="Han C."/>
            <person name="Tapia R."/>
            <person name="Land M."/>
            <person name="Hauser L."/>
            <person name="Markowitz V."/>
            <person name="Cheng J.-F."/>
            <person name="Hugenholtz P."/>
            <person name="Woyke T."/>
            <person name="Wu D."/>
            <person name="Tindall B."/>
            <person name="Pomrenke H.G."/>
            <person name="Brambilla E."/>
            <person name="Klenk H.-P."/>
            <person name="Eisen J.A."/>
        </authorList>
    </citation>
    <scope>NUCLEOTIDE SEQUENCE [LARGE SCALE GENOMIC DNA]</scope>
    <source>
        <strain>DSM 17132</strain>
    </source>
</reference>
<dbReference type="InterPro" id="IPR008927">
    <property type="entry name" value="6-PGluconate_DH-like_C_sf"/>
</dbReference>
<evidence type="ECO:0000259" key="1">
    <source>
        <dbReference type="Pfam" id="PF08546"/>
    </source>
</evidence>
<evidence type="ECO:0000313" key="2">
    <source>
        <dbReference type="EMBL" id="ADQ17691.1"/>
    </source>
</evidence>
<protein>
    <submittedName>
        <fullName evidence="2">Ketopantoate reductase ApbA/PanE domain protein</fullName>
    </submittedName>
</protein>
<gene>
    <name evidence="2" type="ordered locus">Lbys_1995</name>
</gene>
<dbReference type="SUPFAM" id="SSF48179">
    <property type="entry name" value="6-phosphogluconate dehydrogenase C-terminal domain-like"/>
    <property type="match status" value="1"/>
</dbReference>
<dbReference type="Proteomes" id="UP000007435">
    <property type="component" value="Chromosome"/>
</dbReference>
<dbReference type="InterPro" id="IPR013328">
    <property type="entry name" value="6PGD_dom2"/>
</dbReference>
<accession>E4RSF5</accession>
<dbReference type="OrthoDB" id="9800163at2"/>
<organism evidence="2 3">
    <name type="scientific">Leadbetterella byssophila (strain DSM 17132 / JCM 16389 / KACC 11308 / NBRC 106382 / 4M15)</name>
    <dbReference type="NCBI Taxonomy" id="649349"/>
    <lineage>
        <taxon>Bacteria</taxon>
        <taxon>Pseudomonadati</taxon>
        <taxon>Bacteroidota</taxon>
        <taxon>Cytophagia</taxon>
        <taxon>Cytophagales</taxon>
        <taxon>Leadbetterellaceae</taxon>
        <taxon>Leadbetterella</taxon>
    </lineage>
</organism>
<dbReference type="AlphaFoldDB" id="E4RSF5"/>
<feature type="domain" description="Ketopantoate reductase C-terminal" evidence="1">
    <location>
        <begin position="140"/>
        <end position="239"/>
    </location>
</feature>
<dbReference type="InterPro" id="IPR013752">
    <property type="entry name" value="KPA_reductase"/>
</dbReference>
<dbReference type="EMBL" id="CP002305">
    <property type="protein sequence ID" value="ADQ17691.1"/>
    <property type="molecule type" value="Genomic_DNA"/>
</dbReference>
<name>E4RSF5_LEAB4</name>
<dbReference type="PANTHER" id="PTHR21708:SF26">
    <property type="entry name" value="2-DEHYDROPANTOATE 2-REDUCTASE"/>
    <property type="match status" value="1"/>
</dbReference>
<dbReference type="InterPro" id="IPR036291">
    <property type="entry name" value="NAD(P)-bd_dom_sf"/>
</dbReference>
<dbReference type="PANTHER" id="PTHR21708">
    <property type="entry name" value="PROBABLE 2-DEHYDROPANTOATE 2-REDUCTASE"/>
    <property type="match status" value="1"/>
</dbReference>
<dbReference type="eggNOG" id="COG1893">
    <property type="taxonomic scope" value="Bacteria"/>
</dbReference>
<sequence>MKKMVYVIGPGAIGKALANFLGWKGLEVQLVGKKNSPFVQLSEMGSGIYIICTKAYVNEEIAIYLKEGPIILLQNGKGVEMPFTDFPEVYRAVIFATGQEGTFRAVSTSRLGVVKGSARRAIELAELISTQEFPFVYEENINVLVWKKLIVNSAFNALCPLLEVDNGIFVRDDKALYWAKVIMEEGRLLAEKEGVMLSQEELMQSLLEISERSSGQLISTYQDILQGKPTEVEYINGSLSEGKLNHFLADLIRIKSCIKS</sequence>
<dbReference type="HOGENOM" id="CLU_031468_0_0_10"/>
<dbReference type="GO" id="GO:0005737">
    <property type="term" value="C:cytoplasm"/>
    <property type="evidence" value="ECO:0007669"/>
    <property type="project" value="TreeGrafter"/>
</dbReference>
<dbReference type="KEGG" id="lby:Lbys_1995"/>
<dbReference type="Gene3D" id="1.10.1040.10">
    <property type="entry name" value="N-(1-d-carboxylethyl)-l-norvaline Dehydrogenase, domain 2"/>
    <property type="match status" value="1"/>
</dbReference>
<proteinExistence type="predicted"/>
<dbReference type="Pfam" id="PF08546">
    <property type="entry name" value="ApbA_C"/>
    <property type="match status" value="1"/>
</dbReference>
<dbReference type="InterPro" id="IPR051402">
    <property type="entry name" value="KPR-Related"/>
</dbReference>
<dbReference type="RefSeq" id="WP_013408737.1">
    <property type="nucleotide sequence ID" value="NC_014655.1"/>
</dbReference>
<keyword evidence="3" id="KW-1185">Reference proteome</keyword>
<reference evidence="2 3" key="2">
    <citation type="journal article" date="2011" name="Stand. Genomic Sci.">
        <title>Complete genome sequence of Leadbetterella byssophila type strain (4M15).</title>
        <authorList>
            <person name="Abt B."/>
            <person name="Teshima H."/>
            <person name="Lucas S."/>
            <person name="Lapidus A."/>
            <person name="Del Rio T.G."/>
            <person name="Nolan M."/>
            <person name="Tice H."/>
            <person name="Cheng J.F."/>
            <person name="Pitluck S."/>
            <person name="Liolios K."/>
            <person name="Pagani I."/>
            <person name="Ivanova N."/>
            <person name="Mavromatis K."/>
            <person name="Pati A."/>
            <person name="Tapia R."/>
            <person name="Han C."/>
            <person name="Goodwin L."/>
            <person name="Chen A."/>
            <person name="Palaniappan K."/>
            <person name="Land M."/>
            <person name="Hauser L."/>
            <person name="Chang Y.J."/>
            <person name="Jeffries C.D."/>
            <person name="Rohde M."/>
            <person name="Goker M."/>
            <person name="Tindall B.J."/>
            <person name="Detter J.C."/>
            <person name="Woyke T."/>
            <person name="Bristow J."/>
            <person name="Eisen J.A."/>
            <person name="Markowitz V."/>
            <person name="Hugenholtz P."/>
            <person name="Klenk H.P."/>
            <person name="Kyrpides N.C."/>
        </authorList>
    </citation>
    <scope>NUCLEOTIDE SEQUENCE [LARGE SCALE GENOMIC DNA]</scope>
    <source>
        <strain evidence="3">DSM 17132 / JCM 16389 / KACC 11308 / NBRC 106382 / 4M15</strain>
    </source>
</reference>
<dbReference type="SUPFAM" id="SSF51735">
    <property type="entry name" value="NAD(P)-binding Rossmann-fold domains"/>
    <property type="match status" value="1"/>
</dbReference>
<evidence type="ECO:0000313" key="3">
    <source>
        <dbReference type="Proteomes" id="UP000007435"/>
    </source>
</evidence>
<dbReference type="Gene3D" id="3.40.50.720">
    <property type="entry name" value="NAD(P)-binding Rossmann-like Domain"/>
    <property type="match status" value="1"/>
</dbReference>
<dbReference type="STRING" id="649349.Lbys_1995"/>